<protein>
    <submittedName>
        <fullName evidence="3">Glucosamine--fructose-6-phosphate aminotransferase (Isomerizing)</fullName>
    </submittedName>
</protein>
<dbReference type="SUPFAM" id="SSF53697">
    <property type="entry name" value="SIS domain"/>
    <property type="match status" value="1"/>
</dbReference>
<dbReference type="PANTHER" id="PTHR10937:SF8">
    <property type="entry name" value="AMINOTRANSFERASE-RELATED"/>
    <property type="match status" value="1"/>
</dbReference>
<dbReference type="Pfam" id="PF01380">
    <property type="entry name" value="SIS"/>
    <property type="match status" value="2"/>
</dbReference>
<reference evidence="3 4" key="1">
    <citation type="submission" date="2017-04" db="EMBL/GenBank/DDBJ databases">
        <authorList>
            <person name="Afonso C.L."/>
            <person name="Miller P.J."/>
            <person name="Scott M.A."/>
            <person name="Spackman E."/>
            <person name="Goraichik I."/>
            <person name="Dimitrov K.M."/>
            <person name="Suarez D.L."/>
            <person name="Swayne D.E."/>
        </authorList>
    </citation>
    <scope>NUCLEOTIDE SEQUENCE [LARGE SCALE GENOMIC DNA]</scope>
    <source>
        <strain evidence="3 4">KR-140</strain>
    </source>
</reference>
<dbReference type="Proteomes" id="UP000192582">
    <property type="component" value="Unassembled WGS sequence"/>
</dbReference>
<dbReference type="InterPro" id="IPR035490">
    <property type="entry name" value="GlmS/FrlB_SIS"/>
</dbReference>
<dbReference type="InterPro" id="IPR046348">
    <property type="entry name" value="SIS_dom_sf"/>
</dbReference>
<evidence type="ECO:0000259" key="2">
    <source>
        <dbReference type="PROSITE" id="PS51464"/>
    </source>
</evidence>
<proteinExistence type="predicted"/>
<dbReference type="GO" id="GO:0097367">
    <property type="term" value="F:carbohydrate derivative binding"/>
    <property type="evidence" value="ECO:0007669"/>
    <property type="project" value="InterPro"/>
</dbReference>
<gene>
    <name evidence="3" type="ORF">SAMN00790413_04693</name>
</gene>
<dbReference type="RefSeq" id="WP_084046022.1">
    <property type="nucleotide sequence ID" value="NZ_FWWU01000005.1"/>
</dbReference>
<keyword evidence="4" id="KW-1185">Reference proteome</keyword>
<feature type="domain" description="SIS" evidence="2">
    <location>
        <begin position="33"/>
        <end position="175"/>
    </location>
</feature>
<feature type="domain" description="SIS" evidence="2">
    <location>
        <begin position="199"/>
        <end position="337"/>
    </location>
</feature>
<dbReference type="OrthoDB" id="106547at2"/>
<evidence type="ECO:0000313" key="4">
    <source>
        <dbReference type="Proteomes" id="UP000192582"/>
    </source>
</evidence>
<dbReference type="CDD" id="cd05009">
    <property type="entry name" value="SIS_GlmS_GlmD_2"/>
    <property type="match status" value="1"/>
</dbReference>
<dbReference type="GO" id="GO:0008483">
    <property type="term" value="F:transaminase activity"/>
    <property type="evidence" value="ECO:0007669"/>
    <property type="project" value="UniProtKB-KW"/>
</dbReference>
<accession>A0A1W1UKW1</accession>
<keyword evidence="3" id="KW-0808">Transferase</keyword>
<dbReference type="AlphaFoldDB" id="A0A1W1UKW1"/>
<dbReference type="Gene3D" id="3.40.50.10490">
    <property type="entry name" value="Glucose-6-phosphate isomerase like protein, domain 1"/>
    <property type="match status" value="2"/>
</dbReference>
<dbReference type="PANTHER" id="PTHR10937">
    <property type="entry name" value="GLUCOSAMINE--FRUCTOSE-6-PHOSPHATE AMINOTRANSFERASE, ISOMERIZING"/>
    <property type="match status" value="1"/>
</dbReference>
<sequence length="347" mass="36848">MSLKRAMMLQEAQEAPEVAARLLERNVERVLELVGVIKARDPQLALTIARGSSDHAATFAKYAIETQLGLPVASLAPSVTSVYERQMKLGGALVIGISQSGASPDIVAPLVAARQKGAITVAIVNEEGSPLAQAAEYVLPLHAGKEQAVAATKSYIASLIALVQLISTISPDEKLRKALWNLPAVLQETLKMEGAARENAERFRFVEHLIVLGRGLHLGIAQELALKLKETSGILAEAYSSAEFSHGPIRVVEPGFPVLALQADDETSALTMEAYRNLQEKGAALAIVGADAALEVPVKLVTPRTGHRITDPIAVILASYFLAGHLALHRGLNPDAPPSLSKVTLTV</sequence>
<keyword evidence="3" id="KW-0032">Aminotransferase</keyword>
<evidence type="ECO:0000313" key="3">
    <source>
        <dbReference type="EMBL" id="SMB81717.1"/>
    </source>
</evidence>
<name>A0A1W1UKW1_9DEIO</name>
<keyword evidence="1" id="KW-0677">Repeat</keyword>
<dbReference type="EMBL" id="FWWU01000005">
    <property type="protein sequence ID" value="SMB81717.1"/>
    <property type="molecule type" value="Genomic_DNA"/>
</dbReference>
<dbReference type="InterPro" id="IPR001347">
    <property type="entry name" value="SIS_dom"/>
</dbReference>
<evidence type="ECO:0000256" key="1">
    <source>
        <dbReference type="ARBA" id="ARBA00022737"/>
    </source>
</evidence>
<dbReference type="CDD" id="cd05008">
    <property type="entry name" value="SIS_GlmS_GlmD_1"/>
    <property type="match status" value="1"/>
</dbReference>
<dbReference type="GO" id="GO:1901135">
    <property type="term" value="P:carbohydrate derivative metabolic process"/>
    <property type="evidence" value="ECO:0007669"/>
    <property type="project" value="InterPro"/>
</dbReference>
<dbReference type="STRING" id="695939.SAMN00790413_04693"/>
<dbReference type="PROSITE" id="PS51464">
    <property type="entry name" value="SIS"/>
    <property type="match status" value="2"/>
</dbReference>
<organism evidence="3 4">
    <name type="scientific">Deinococcus hopiensis KR-140</name>
    <dbReference type="NCBI Taxonomy" id="695939"/>
    <lineage>
        <taxon>Bacteria</taxon>
        <taxon>Thermotogati</taxon>
        <taxon>Deinococcota</taxon>
        <taxon>Deinococci</taxon>
        <taxon>Deinococcales</taxon>
        <taxon>Deinococcaceae</taxon>
        <taxon>Deinococcus</taxon>
    </lineage>
</organism>
<dbReference type="InterPro" id="IPR035466">
    <property type="entry name" value="GlmS/AgaS_SIS"/>
</dbReference>